<keyword evidence="1" id="KW-1133">Transmembrane helix</keyword>
<protein>
    <submittedName>
        <fullName evidence="2">Uncharacterized protein</fullName>
    </submittedName>
</protein>
<dbReference type="EMBL" id="CP000553">
    <property type="protein sequence ID" value="ABM75835.1"/>
    <property type="molecule type" value="Genomic_DNA"/>
</dbReference>
<organism evidence="2 3">
    <name type="scientific">Prochlorococcus marinus (strain NATL1A)</name>
    <dbReference type="NCBI Taxonomy" id="167555"/>
    <lineage>
        <taxon>Bacteria</taxon>
        <taxon>Bacillati</taxon>
        <taxon>Cyanobacteriota</taxon>
        <taxon>Cyanophyceae</taxon>
        <taxon>Synechococcales</taxon>
        <taxon>Prochlorococcaceae</taxon>
        <taxon>Prochlorococcus</taxon>
    </lineage>
</organism>
<name>A2C2X5_PROM1</name>
<dbReference type="eggNOG" id="ENOG50322DQ">
    <property type="taxonomic scope" value="Bacteria"/>
</dbReference>
<evidence type="ECO:0000313" key="3">
    <source>
        <dbReference type="Proteomes" id="UP000002592"/>
    </source>
</evidence>
<keyword evidence="1" id="KW-0812">Transmembrane</keyword>
<keyword evidence="1" id="KW-0472">Membrane</keyword>
<evidence type="ECO:0000313" key="2">
    <source>
        <dbReference type="EMBL" id="ABM75835.1"/>
    </source>
</evidence>
<dbReference type="RefSeq" id="WP_011823900.1">
    <property type="nucleotide sequence ID" value="NC_008819.1"/>
</dbReference>
<dbReference type="HOGENOM" id="CLU_2790607_0_0_3"/>
<reference evidence="3" key="1">
    <citation type="journal article" date="2007" name="PLoS Genet.">
        <title>Patterns and implications of gene gain and loss in the evolution of Prochlorococcus.</title>
        <authorList>
            <person name="Kettler G.C."/>
            <person name="Martiny A.C."/>
            <person name="Huang K."/>
            <person name="Zucker J."/>
            <person name="Coleman M.L."/>
            <person name="Rodrigue S."/>
            <person name="Chen F."/>
            <person name="Lapidus A."/>
            <person name="Ferriera S."/>
            <person name="Johnson J."/>
            <person name="Steglich C."/>
            <person name="Church G.M."/>
            <person name="Richardson P."/>
            <person name="Chisholm S.W."/>
        </authorList>
    </citation>
    <scope>NUCLEOTIDE SEQUENCE [LARGE SCALE GENOMIC DNA]</scope>
    <source>
        <strain evidence="3">NATL1A</strain>
    </source>
</reference>
<dbReference type="Proteomes" id="UP000002592">
    <property type="component" value="Chromosome"/>
</dbReference>
<proteinExistence type="predicted"/>
<feature type="transmembrane region" description="Helical" evidence="1">
    <location>
        <begin position="17"/>
        <end position="35"/>
    </location>
</feature>
<accession>A2C2X5</accession>
<gene>
    <name evidence="2" type="ordered locus">NATL1_12771</name>
</gene>
<dbReference type="KEGG" id="pme:NATL1_12771"/>
<sequence length="68" mass="8236">MRKEDEFNSDSNYPENFWPKILTLLCIGVFIYWVMTSQNADKILDKYLFDPIHRLFDRIKINGFFVND</sequence>
<dbReference type="AlphaFoldDB" id="A2C2X5"/>
<evidence type="ECO:0000256" key="1">
    <source>
        <dbReference type="SAM" id="Phobius"/>
    </source>
</evidence>